<sequence>MYTRQAGVLLGTLFSCLAATAGAASSSSSSSHAQPQTTLTLRIPSTPQLPSAHALPAWTHATLTALGAAHDAPLTAAGAFVFRNVTPGSYLADVHCGAYAFAPLRVDVVLSETSGKEEKVVVRAWETYRGNDWENKGQEVPRSGSGEDGGFAVRVLGYKEYFVERGGFSVFGILKNPMILMGLVSMVLFIGLPKLIENMDPEMRAEWEEQQKKSPMASLMGGGQQPGASPMGNFDMAAYMAGQGSNKKDEGEPTSSNNGGGKKNGKR</sequence>
<evidence type="ECO:0000313" key="2">
    <source>
        <dbReference type="Proteomes" id="UP001497700"/>
    </source>
</evidence>
<reference evidence="1 2" key="1">
    <citation type="journal article" date="2022" name="New Phytol.">
        <title>Ecological generalism drives hyperdiversity of secondary metabolite gene clusters in xylarialean endophytes.</title>
        <authorList>
            <person name="Franco M.E.E."/>
            <person name="Wisecaver J.H."/>
            <person name="Arnold A.E."/>
            <person name="Ju Y.M."/>
            <person name="Slot J.C."/>
            <person name="Ahrendt S."/>
            <person name="Moore L.P."/>
            <person name="Eastman K.E."/>
            <person name="Scott K."/>
            <person name="Konkel Z."/>
            <person name="Mondo S.J."/>
            <person name="Kuo A."/>
            <person name="Hayes R.D."/>
            <person name="Haridas S."/>
            <person name="Andreopoulos B."/>
            <person name="Riley R."/>
            <person name="LaButti K."/>
            <person name="Pangilinan J."/>
            <person name="Lipzen A."/>
            <person name="Amirebrahimi M."/>
            <person name="Yan J."/>
            <person name="Adam C."/>
            <person name="Keymanesh K."/>
            <person name="Ng V."/>
            <person name="Louie K."/>
            <person name="Northen T."/>
            <person name="Drula E."/>
            <person name="Henrissat B."/>
            <person name="Hsieh H.M."/>
            <person name="Youens-Clark K."/>
            <person name="Lutzoni F."/>
            <person name="Miadlikowska J."/>
            <person name="Eastwood D.C."/>
            <person name="Hamelin R.C."/>
            <person name="Grigoriev I.V."/>
            <person name="U'Ren J.M."/>
        </authorList>
    </citation>
    <scope>NUCLEOTIDE SEQUENCE [LARGE SCALE GENOMIC DNA]</scope>
    <source>
        <strain evidence="1 2">CBS 119005</strain>
    </source>
</reference>
<evidence type="ECO:0000313" key="1">
    <source>
        <dbReference type="EMBL" id="KAI4870731.1"/>
    </source>
</evidence>
<comment type="caution">
    <text evidence="1">The sequence shown here is derived from an EMBL/GenBank/DDBJ whole genome shotgun (WGS) entry which is preliminary data.</text>
</comment>
<dbReference type="EMBL" id="MU393423">
    <property type="protein sequence ID" value="KAI4870731.1"/>
    <property type="molecule type" value="Genomic_DNA"/>
</dbReference>
<organism evidence="1 2">
    <name type="scientific">Hypoxylon rubiginosum</name>
    <dbReference type="NCBI Taxonomy" id="110542"/>
    <lineage>
        <taxon>Eukaryota</taxon>
        <taxon>Fungi</taxon>
        <taxon>Dikarya</taxon>
        <taxon>Ascomycota</taxon>
        <taxon>Pezizomycotina</taxon>
        <taxon>Sordariomycetes</taxon>
        <taxon>Xylariomycetidae</taxon>
        <taxon>Xylariales</taxon>
        <taxon>Hypoxylaceae</taxon>
        <taxon>Hypoxylon</taxon>
    </lineage>
</organism>
<protein>
    <submittedName>
        <fullName evidence="1">Uncharacterized protein</fullName>
    </submittedName>
</protein>
<proteinExistence type="predicted"/>
<dbReference type="Proteomes" id="UP001497700">
    <property type="component" value="Unassembled WGS sequence"/>
</dbReference>
<name>A0ACB9ZHB5_9PEZI</name>
<accession>A0ACB9ZHB5</accession>
<gene>
    <name evidence="1" type="ORF">F4820DRAFT_223154</name>
</gene>
<keyword evidence="2" id="KW-1185">Reference proteome</keyword>